<dbReference type="Pfam" id="PF03051">
    <property type="entry name" value="Peptidase_C1_2"/>
    <property type="match status" value="1"/>
</dbReference>
<feature type="chain" id="PRO_5002789953" description="Aminopeptidase" evidence="6">
    <location>
        <begin position="21"/>
        <end position="401"/>
    </location>
</feature>
<reference evidence="8 9" key="1">
    <citation type="submission" date="2008-04" db="EMBL/GenBank/DDBJ databases">
        <title>Draft genome sequence of Bacteroides coprocola (DSM 17136).</title>
        <authorList>
            <person name="Sudarsanam P."/>
            <person name="Ley R."/>
            <person name="Guruge J."/>
            <person name="Turnbaugh P.J."/>
            <person name="Mahowald M."/>
            <person name="Liep D."/>
            <person name="Gordon J."/>
        </authorList>
    </citation>
    <scope>NUCLEOTIDE SEQUENCE [LARGE SCALE GENOMIC DNA]</scope>
    <source>
        <strain evidence="8 9">DSM 17136</strain>
    </source>
</reference>
<dbReference type="OrthoDB" id="9814054at2"/>
<protein>
    <recommendedName>
        <fullName evidence="4">Aminopeptidase</fullName>
    </recommendedName>
</protein>
<sequence>MKPIHYTLSVLLLASASLWAENNEGYKFETVVNQKVTPVKDQASTGTCWCFATTSFVEAELLRQGKGEYDLSEMFIVRQKYMNQLKDNFLRQGKGNIGQGSITTSWITAFNQVGIVPEEVYTGINYDSKLHNHSEMVEYMTAIAKEAVNMKKSSPQYEQLINSLFDIYLGKVPEKFTYKGKEYTPKSFAESLGICTDDYVMLTSFTHKPYYEPFEIEIPDNWEHDRMYNLPLDELIEATDHALTNGYTVCWDGDVSERGFSFSNGVAINPEVDDVDEYKDSDRARWGQMTKRDRLAEVFQFKHPYPEVNVTPEIRQQGYESFATTDDHLMHLTGIAKDQNGTKYYITKNSWAADSNKLGGYLNMSESYVRAKTIFVMMHKDSLPKELKNKLGITALSFKLR</sequence>
<evidence type="ECO:0000256" key="5">
    <source>
        <dbReference type="PIRSR" id="PIRSR005700-1"/>
    </source>
</evidence>
<feature type="active site" evidence="5">
    <location>
        <position position="48"/>
    </location>
</feature>
<dbReference type="STRING" id="470145.BACCOP_04025"/>
<evidence type="ECO:0000256" key="1">
    <source>
        <dbReference type="ARBA" id="ARBA00022670"/>
    </source>
</evidence>
<name>B3JPZ3_9BACT</name>
<dbReference type="GO" id="GO:0009636">
    <property type="term" value="P:response to toxic substance"/>
    <property type="evidence" value="ECO:0007669"/>
    <property type="project" value="TreeGrafter"/>
</dbReference>
<keyword evidence="3 4" id="KW-0788">Thiol protease</keyword>
<feature type="signal peptide" evidence="6">
    <location>
        <begin position="1"/>
        <end position="20"/>
    </location>
</feature>
<keyword evidence="4" id="KW-0031">Aminopeptidase</keyword>
<organism evidence="8 9">
    <name type="scientific">Phocaeicola coprocola DSM 17136</name>
    <dbReference type="NCBI Taxonomy" id="470145"/>
    <lineage>
        <taxon>Bacteria</taxon>
        <taxon>Pseudomonadati</taxon>
        <taxon>Bacteroidota</taxon>
        <taxon>Bacteroidia</taxon>
        <taxon>Bacteroidales</taxon>
        <taxon>Bacteroidaceae</taxon>
        <taxon>Phocaeicola</taxon>
    </lineage>
</organism>
<dbReference type="GO" id="GO:0070005">
    <property type="term" value="F:cysteine-type aminopeptidase activity"/>
    <property type="evidence" value="ECO:0007669"/>
    <property type="project" value="InterPro"/>
</dbReference>
<evidence type="ECO:0000256" key="4">
    <source>
        <dbReference type="PIRNR" id="PIRNR005700"/>
    </source>
</evidence>
<dbReference type="InterPro" id="IPR004134">
    <property type="entry name" value="Peptidase_C1B"/>
</dbReference>
<dbReference type="SUPFAM" id="SSF54001">
    <property type="entry name" value="Cysteine proteinases"/>
    <property type="match status" value="1"/>
</dbReference>
<dbReference type="RefSeq" id="WP_007571687.1">
    <property type="nucleotide sequence ID" value="NZ_DS981510.1"/>
</dbReference>
<reference evidence="8 9" key="2">
    <citation type="submission" date="2008-04" db="EMBL/GenBank/DDBJ databases">
        <authorList>
            <person name="Fulton L."/>
            <person name="Clifton S."/>
            <person name="Fulton B."/>
            <person name="Xu J."/>
            <person name="Minx P."/>
            <person name="Pepin K.H."/>
            <person name="Johnson M."/>
            <person name="Thiruvilangam P."/>
            <person name="Bhonagiri V."/>
            <person name="Nash W.E."/>
            <person name="Mardis E.R."/>
            <person name="Wilson R.K."/>
        </authorList>
    </citation>
    <scope>NUCLEOTIDE SEQUENCE [LARGE SCALE GENOMIC DNA]</scope>
    <source>
        <strain evidence="8 9">DSM 17136</strain>
    </source>
</reference>
<evidence type="ECO:0000313" key="8">
    <source>
        <dbReference type="EMBL" id="EDU99022.1"/>
    </source>
</evidence>
<accession>B3JPZ3</accession>
<feature type="active site" evidence="5">
    <location>
        <position position="328"/>
    </location>
</feature>
<comment type="caution">
    <text evidence="8">The sequence shown here is derived from an EMBL/GenBank/DDBJ whole genome shotgun (WGS) entry which is preliminary data.</text>
</comment>
<evidence type="ECO:0000256" key="3">
    <source>
        <dbReference type="ARBA" id="ARBA00022807"/>
    </source>
</evidence>
<feature type="domain" description="Peptidase C1A papain C-terminal" evidence="7">
    <location>
        <begin position="34"/>
        <end position="133"/>
    </location>
</feature>
<keyword evidence="2 4" id="KW-0378">Hydrolase</keyword>
<dbReference type="GO" id="GO:0005737">
    <property type="term" value="C:cytoplasm"/>
    <property type="evidence" value="ECO:0007669"/>
    <property type="project" value="TreeGrafter"/>
</dbReference>
<evidence type="ECO:0000256" key="6">
    <source>
        <dbReference type="SAM" id="SignalP"/>
    </source>
</evidence>
<dbReference type="HOGENOM" id="CLU_056707_1_0_10"/>
<evidence type="ECO:0000259" key="7">
    <source>
        <dbReference type="Pfam" id="PF00112"/>
    </source>
</evidence>
<dbReference type="EMBL" id="ABIY02000124">
    <property type="protein sequence ID" value="EDU99022.1"/>
    <property type="molecule type" value="Genomic_DNA"/>
</dbReference>
<dbReference type="AlphaFoldDB" id="B3JPZ3"/>
<proteinExistence type="inferred from homology"/>
<keyword evidence="1 4" id="KW-0645">Protease</keyword>
<evidence type="ECO:0000256" key="2">
    <source>
        <dbReference type="ARBA" id="ARBA00022801"/>
    </source>
</evidence>
<dbReference type="Gene3D" id="3.90.70.10">
    <property type="entry name" value="Cysteine proteinases"/>
    <property type="match status" value="1"/>
</dbReference>
<dbReference type="eggNOG" id="COG3579">
    <property type="taxonomic scope" value="Bacteria"/>
</dbReference>
<comment type="similarity">
    <text evidence="4">Belongs to the peptidase C1 family.</text>
</comment>
<dbReference type="Pfam" id="PF00112">
    <property type="entry name" value="Peptidase_C1"/>
    <property type="match status" value="1"/>
</dbReference>
<dbReference type="InterPro" id="IPR000169">
    <property type="entry name" value="Pept_cys_AS"/>
</dbReference>
<dbReference type="PIRSF" id="PIRSF005700">
    <property type="entry name" value="PepC"/>
    <property type="match status" value="1"/>
</dbReference>
<keyword evidence="6" id="KW-0732">Signal</keyword>
<dbReference type="GO" id="GO:0043418">
    <property type="term" value="P:homocysteine catabolic process"/>
    <property type="evidence" value="ECO:0007669"/>
    <property type="project" value="TreeGrafter"/>
</dbReference>
<gene>
    <name evidence="8" type="ORF">BACCOP_04025</name>
</gene>
<dbReference type="PANTHER" id="PTHR10363">
    <property type="entry name" value="BLEOMYCIN HYDROLASE"/>
    <property type="match status" value="1"/>
</dbReference>
<evidence type="ECO:0000313" key="9">
    <source>
        <dbReference type="Proteomes" id="UP000003146"/>
    </source>
</evidence>
<dbReference type="Proteomes" id="UP000003146">
    <property type="component" value="Unassembled WGS sequence"/>
</dbReference>
<dbReference type="InterPro" id="IPR000668">
    <property type="entry name" value="Peptidase_C1A_C"/>
</dbReference>
<dbReference type="InterPro" id="IPR038765">
    <property type="entry name" value="Papain-like_cys_pep_sf"/>
</dbReference>
<dbReference type="GO" id="GO:0006508">
    <property type="term" value="P:proteolysis"/>
    <property type="evidence" value="ECO:0007669"/>
    <property type="project" value="UniProtKB-KW"/>
</dbReference>
<dbReference type="PROSITE" id="PS00139">
    <property type="entry name" value="THIOL_PROTEASE_CYS"/>
    <property type="match status" value="1"/>
</dbReference>
<feature type="active site" evidence="5">
    <location>
        <position position="349"/>
    </location>
</feature>
<dbReference type="PANTHER" id="PTHR10363:SF2">
    <property type="entry name" value="BLEOMYCIN HYDROLASE"/>
    <property type="match status" value="1"/>
</dbReference>